<protein>
    <submittedName>
        <fullName evidence="1">Uncharacterized protein</fullName>
    </submittedName>
</protein>
<sequence>MLSNVRRYLVSNSDVLSEQTRHYAINVYYAGRKRDRLAEVLCAAISEAIGGSFGLGEGLKWFAEGGELMNDMLDSFTNSSLLSEEEKQRGRDAVKRPHTITSMLELLAATDKALVKRRDAEALARYNQRQQAMSVAA</sequence>
<dbReference type="EMBL" id="FZNS01000010">
    <property type="protein sequence ID" value="SNR87678.1"/>
    <property type="molecule type" value="Genomic_DNA"/>
</dbReference>
<gene>
    <name evidence="1" type="ORF">SAMN06269173_11033</name>
</gene>
<dbReference type="AlphaFoldDB" id="A0A238ZXR4"/>
<proteinExistence type="predicted"/>
<organism evidence="1 2">
    <name type="scientific">Hymenobacter mucosus</name>
    <dbReference type="NCBI Taxonomy" id="1411120"/>
    <lineage>
        <taxon>Bacteria</taxon>
        <taxon>Pseudomonadati</taxon>
        <taxon>Bacteroidota</taxon>
        <taxon>Cytophagia</taxon>
        <taxon>Cytophagales</taxon>
        <taxon>Hymenobacteraceae</taxon>
        <taxon>Hymenobacter</taxon>
    </lineage>
</organism>
<keyword evidence="2" id="KW-1185">Reference proteome</keyword>
<evidence type="ECO:0000313" key="2">
    <source>
        <dbReference type="Proteomes" id="UP000198310"/>
    </source>
</evidence>
<reference evidence="2" key="1">
    <citation type="submission" date="2017-06" db="EMBL/GenBank/DDBJ databases">
        <authorList>
            <person name="Varghese N."/>
            <person name="Submissions S."/>
        </authorList>
    </citation>
    <scope>NUCLEOTIDE SEQUENCE [LARGE SCALE GENOMIC DNA]</scope>
    <source>
        <strain evidence="2">DSM 28041</strain>
    </source>
</reference>
<dbReference type="Proteomes" id="UP000198310">
    <property type="component" value="Unassembled WGS sequence"/>
</dbReference>
<accession>A0A238ZXR4</accession>
<evidence type="ECO:0000313" key="1">
    <source>
        <dbReference type="EMBL" id="SNR87678.1"/>
    </source>
</evidence>
<name>A0A238ZXR4_9BACT</name>